<dbReference type="Pfam" id="PF00198">
    <property type="entry name" value="2-oxoacid_dh"/>
    <property type="match status" value="1"/>
</dbReference>
<evidence type="ECO:0000313" key="11">
    <source>
        <dbReference type="Proteomes" id="UP000070422"/>
    </source>
</evidence>
<dbReference type="Pfam" id="PF00364">
    <property type="entry name" value="Biotin_lipoyl"/>
    <property type="match status" value="1"/>
</dbReference>
<evidence type="ECO:0000256" key="1">
    <source>
        <dbReference type="ARBA" id="ARBA00001938"/>
    </source>
</evidence>
<feature type="domain" description="Lipoyl-binding" evidence="8">
    <location>
        <begin position="4"/>
        <end position="79"/>
    </location>
</feature>
<dbReference type="EC" id="2.3.1.-" evidence="6"/>
<evidence type="ECO:0000256" key="7">
    <source>
        <dbReference type="SAM" id="MobiDB-lite"/>
    </source>
</evidence>
<dbReference type="PROSITE" id="PS00189">
    <property type="entry name" value="LIPOYL"/>
    <property type="match status" value="1"/>
</dbReference>
<name>A0A133Y4F9_9LACT</name>
<evidence type="ECO:0000313" key="10">
    <source>
        <dbReference type="EMBL" id="KXB38083.1"/>
    </source>
</evidence>
<comment type="caution">
    <text evidence="10">The sequence shown here is derived from an EMBL/GenBank/DDBJ whole genome shotgun (WGS) entry which is preliminary data.</text>
</comment>
<dbReference type="Gene3D" id="4.10.320.10">
    <property type="entry name" value="E3-binding domain"/>
    <property type="match status" value="2"/>
</dbReference>
<dbReference type="PATRIC" id="fig|87541.4.peg.144"/>
<keyword evidence="4 6" id="KW-0450">Lipoyl</keyword>
<dbReference type="InterPro" id="IPR004167">
    <property type="entry name" value="PSBD"/>
</dbReference>
<dbReference type="SUPFAM" id="SSF51230">
    <property type="entry name" value="Single hybrid motif"/>
    <property type="match status" value="1"/>
</dbReference>
<comment type="similarity">
    <text evidence="2 6">Belongs to the 2-oxoacid dehydrogenase family.</text>
</comment>
<dbReference type="GO" id="GO:0005737">
    <property type="term" value="C:cytoplasm"/>
    <property type="evidence" value="ECO:0007669"/>
    <property type="project" value="TreeGrafter"/>
</dbReference>
<keyword evidence="3 6" id="KW-0808">Transferase</keyword>
<dbReference type="SUPFAM" id="SSF47005">
    <property type="entry name" value="Peripheral subunit-binding domain of 2-oxo acid dehydrogenase complex"/>
    <property type="match status" value="2"/>
</dbReference>
<feature type="region of interest" description="Disordered" evidence="7">
    <location>
        <begin position="81"/>
        <end position="121"/>
    </location>
</feature>
<evidence type="ECO:0000256" key="2">
    <source>
        <dbReference type="ARBA" id="ARBA00007317"/>
    </source>
</evidence>
<dbReference type="PROSITE" id="PS50968">
    <property type="entry name" value="BIOTINYL_LIPOYL"/>
    <property type="match status" value="1"/>
</dbReference>
<dbReference type="GO" id="GO:0016407">
    <property type="term" value="F:acetyltransferase activity"/>
    <property type="evidence" value="ECO:0007669"/>
    <property type="project" value="TreeGrafter"/>
</dbReference>
<dbReference type="Gene3D" id="3.30.559.10">
    <property type="entry name" value="Chloramphenicol acetyltransferase-like domain"/>
    <property type="match status" value="1"/>
</dbReference>
<dbReference type="PANTHER" id="PTHR43178">
    <property type="entry name" value="DIHYDROLIPOAMIDE ACETYLTRANSFERASE COMPONENT OF PYRUVATE DEHYDROGENASE COMPLEX"/>
    <property type="match status" value="1"/>
</dbReference>
<dbReference type="Gene3D" id="2.40.50.100">
    <property type="match status" value="1"/>
</dbReference>
<evidence type="ECO:0000256" key="4">
    <source>
        <dbReference type="ARBA" id="ARBA00022823"/>
    </source>
</evidence>
<keyword evidence="5 6" id="KW-0012">Acyltransferase</keyword>
<dbReference type="Pfam" id="PF02817">
    <property type="entry name" value="E3_binding"/>
    <property type="match status" value="2"/>
</dbReference>
<dbReference type="EMBL" id="LSCQ01000012">
    <property type="protein sequence ID" value="KXB38083.1"/>
    <property type="molecule type" value="Genomic_DNA"/>
</dbReference>
<feature type="compositionally biased region" description="Low complexity" evidence="7">
    <location>
        <begin position="159"/>
        <end position="172"/>
    </location>
</feature>
<dbReference type="PROSITE" id="PS51826">
    <property type="entry name" value="PSBD"/>
    <property type="match status" value="2"/>
</dbReference>
<dbReference type="AlphaFoldDB" id="A0A133Y4F9"/>
<reference evidence="10 11" key="1">
    <citation type="submission" date="2016-01" db="EMBL/GenBank/DDBJ databases">
        <authorList>
            <person name="Oliw E.H."/>
        </authorList>
    </citation>
    <scope>NUCLEOTIDE SEQUENCE [LARGE SCALE GENOMIC DNA]</scope>
    <source>
        <strain evidence="10 11">KA00635</strain>
    </source>
</reference>
<gene>
    <name evidence="10" type="ORF">HMPREF3187_00146</name>
</gene>
<evidence type="ECO:0000259" key="9">
    <source>
        <dbReference type="PROSITE" id="PS51826"/>
    </source>
</evidence>
<dbReference type="InterPro" id="IPR000089">
    <property type="entry name" value="Biotin_lipoyl"/>
</dbReference>
<dbReference type="InterPro" id="IPR036625">
    <property type="entry name" value="E3-bd_dom_sf"/>
</dbReference>
<dbReference type="GO" id="GO:0031405">
    <property type="term" value="F:lipoic acid binding"/>
    <property type="evidence" value="ECO:0007669"/>
    <property type="project" value="TreeGrafter"/>
</dbReference>
<evidence type="ECO:0000256" key="5">
    <source>
        <dbReference type="ARBA" id="ARBA00023315"/>
    </source>
</evidence>
<proteinExistence type="inferred from homology"/>
<accession>A0A133Y4F9</accession>
<protein>
    <recommendedName>
        <fullName evidence="6">Dihydrolipoamide acetyltransferase component of pyruvate dehydrogenase complex</fullName>
        <ecNumber evidence="6">2.3.1.-</ecNumber>
    </recommendedName>
</protein>
<dbReference type="InterPro" id="IPR011053">
    <property type="entry name" value="Single_hybrid_motif"/>
</dbReference>
<dbReference type="InterPro" id="IPR003016">
    <property type="entry name" value="2-oxoA_DH_lipoyl-BS"/>
</dbReference>
<feature type="domain" description="Peripheral subunit-binding (PSBD)" evidence="9">
    <location>
        <begin position="179"/>
        <end position="216"/>
    </location>
</feature>
<evidence type="ECO:0000256" key="6">
    <source>
        <dbReference type="RuleBase" id="RU003423"/>
    </source>
</evidence>
<organism evidence="10 11">
    <name type="scientific">Aerococcus christensenii</name>
    <dbReference type="NCBI Taxonomy" id="87541"/>
    <lineage>
        <taxon>Bacteria</taxon>
        <taxon>Bacillati</taxon>
        <taxon>Bacillota</taxon>
        <taxon>Bacilli</taxon>
        <taxon>Lactobacillales</taxon>
        <taxon>Aerococcaceae</taxon>
        <taxon>Aerococcus</taxon>
    </lineage>
</organism>
<comment type="cofactor">
    <cofactor evidence="1 6">
        <name>(R)-lipoate</name>
        <dbReference type="ChEBI" id="CHEBI:83088"/>
    </cofactor>
</comment>
<evidence type="ECO:0000259" key="8">
    <source>
        <dbReference type="PROSITE" id="PS50968"/>
    </source>
</evidence>
<dbReference type="FunFam" id="3.30.559.10:FF:000007">
    <property type="entry name" value="Dihydrolipoamide acetyltransferase component of pyruvate dehydrogenase complex"/>
    <property type="match status" value="1"/>
</dbReference>
<dbReference type="CDD" id="cd06849">
    <property type="entry name" value="lipoyl_domain"/>
    <property type="match status" value="1"/>
</dbReference>
<dbReference type="InterPro" id="IPR023213">
    <property type="entry name" value="CAT-like_dom_sf"/>
</dbReference>
<dbReference type="STRING" id="87541.AWM71_06360"/>
<feature type="region of interest" description="Disordered" evidence="7">
    <location>
        <begin position="159"/>
        <end position="178"/>
    </location>
</feature>
<dbReference type="SUPFAM" id="SSF52777">
    <property type="entry name" value="CoA-dependent acyltransferases"/>
    <property type="match status" value="1"/>
</dbReference>
<evidence type="ECO:0000256" key="3">
    <source>
        <dbReference type="ARBA" id="ARBA00022679"/>
    </source>
</evidence>
<sequence length="483" mass="51063">MMAIKEIIMPALGESVHEATITYWKVKPGQSIEKYDVLAEVMSDKVTTEIPSEYSGTITELLVKEDEEVAIGTPILKIDVGGDAAPEPEDKAAAPKPAAEPAKAAEKPKKPASTNTTYSPSVVKLASEKGVDLKEVVGTGSGGRITKKDVLAYAEKAKAASAPAATSAGKAPANEDGGRFSPAVVKLANERGIDLNQVQGTGSHGRITRQDVLNFQPGAVQEVAPAATSAPAAPVADQPAPTACQSQVCGNDEVVTPSPIRKAIAKHMVESYTQIPHAWLRVEVDVTNIVRLRKAEKDKYKATEGCSLTYLPFFIKAVTQSLKKHPSFNASWQADNTVVYHKDINISIAVANGDTLYVPVIHQADNFSISGLAKEIARLSTAVREGKASGADMKGGTFTVNNTGSFGSTASMGIINAPQVAILQVESIRKQMIPTKDGGFKVADMVNLCLSIDHRLLDGLAAGQFLSDIKASLAAFDSPTDIY</sequence>
<feature type="domain" description="Peripheral subunit-binding (PSBD)" evidence="9">
    <location>
        <begin position="117"/>
        <end position="154"/>
    </location>
</feature>
<dbReference type="Proteomes" id="UP000070422">
    <property type="component" value="Unassembled WGS sequence"/>
</dbReference>
<dbReference type="PANTHER" id="PTHR43178:SF5">
    <property type="entry name" value="LIPOAMIDE ACYLTRANSFERASE COMPONENT OF BRANCHED-CHAIN ALPHA-KETO ACID DEHYDROGENASE COMPLEX, MITOCHONDRIAL"/>
    <property type="match status" value="1"/>
</dbReference>
<dbReference type="InterPro" id="IPR050743">
    <property type="entry name" value="2-oxoacid_DH_E2_comp"/>
</dbReference>
<dbReference type="InterPro" id="IPR001078">
    <property type="entry name" value="2-oxoacid_DH_actylTfrase"/>
</dbReference>